<sequence>MREHEQHEAAKSAAKPERTTRAPEHSGTAEELLHLQRTLGNAAVTRLIQRRMAPPEPAPEPAWSGEDVLKSSGKPMDAPMRQEMESRLGANFSDVRLHTGATAQRSASEIGARAYTSGNNVVLGSGASDKHTLAHELTHVVQQRSGPVAGTDNGNGLKISDPSDHFERAAEANAHRVMRGPVEEPED</sequence>
<keyword evidence="4" id="KW-1185">Reference proteome</keyword>
<protein>
    <recommendedName>
        <fullName evidence="2">eCIS core domain-containing protein</fullName>
    </recommendedName>
</protein>
<comment type="caution">
    <text evidence="3">The sequence shown here is derived from an EMBL/GenBank/DDBJ whole genome shotgun (WGS) entry which is preliminary data.</text>
</comment>
<name>A0A840NK73_9PSEU</name>
<proteinExistence type="predicted"/>
<feature type="compositionally biased region" description="Basic and acidic residues" evidence="1">
    <location>
        <begin position="1"/>
        <end position="34"/>
    </location>
</feature>
<organism evidence="3 4">
    <name type="scientific">Saccharopolyspora gloriosae</name>
    <dbReference type="NCBI Taxonomy" id="455344"/>
    <lineage>
        <taxon>Bacteria</taxon>
        <taxon>Bacillati</taxon>
        <taxon>Actinomycetota</taxon>
        <taxon>Actinomycetes</taxon>
        <taxon>Pseudonocardiales</taxon>
        <taxon>Pseudonocardiaceae</taxon>
        <taxon>Saccharopolyspora</taxon>
    </lineage>
</organism>
<dbReference type="AlphaFoldDB" id="A0A840NK73"/>
<evidence type="ECO:0000256" key="1">
    <source>
        <dbReference type="SAM" id="MobiDB-lite"/>
    </source>
</evidence>
<feature type="domain" description="eCIS core" evidence="2">
    <location>
        <begin position="75"/>
        <end position="146"/>
    </location>
</feature>
<feature type="region of interest" description="Disordered" evidence="1">
    <location>
        <begin position="142"/>
        <end position="162"/>
    </location>
</feature>
<evidence type="ECO:0000259" key="2">
    <source>
        <dbReference type="Pfam" id="PF13699"/>
    </source>
</evidence>
<feature type="region of interest" description="Disordered" evidence="1">
    <location>
        <begin position="1"/>
        <end position="78"/>
    </location>
</feature>
<dbReference type="EMBL" id="JACHIV010000001">
    <property type="protein sequence ID" value="MBB5068647.1"/>
    <property type="molecule type" value="Genomic_DNA"/>
</dbReference>
<reference evidence="3 4" key="1">
    <citation type="submission" date="2020-08" db="EMBL/GenBank/DDBJ databases">
        <title>Sequencing the genomes of 1000 actinobacteria strains.</title>
        <authorList>
            <person name="Klenk H.-P."/>
        </authorList>
    </citation>
    <scope>NUCLEOTIDE SEQUENCE [LARGE SCALE GENOMIC DNA]</scope>
    <source>
        <strain evidence="3 4">DSM 45582</strain>
    </source>
</reference>
<dbReference type="Pfam" id="PF13699">
    <property type="entry name" value="eCIS_core"/>
    <property type="match status" value="1"/>
</dbReference>
<evidence type="ECO:0000313" key="4">
    <source>
        <dbReference type="Proteomes" id="UP000580474"/>
    </source>
</evidence>
<dbReference type="InterPro" id="IPR025295">
    <property type="entry name" value="eCIS_core_dom"/>
</dbReference>
<dbReference type="RefSeq" id="WP_184478307.1">
    <property type="nucleotide sequence ID" value="NZ_JACHIV010000001.1"/>
</dbReference>
<evidence type="ECO:0000313" key="3">
    <source>
        <dbReference type="EMBL" id="MBB5068647.1"/>
    </source>
</evidence>
<dbReference type="Proteomes" id="UP000580474">
    <property type="component" value="Unassembled WGS sequence"/>
</dbReference>
<gene>
    <name evidence="3" type="ORF">BJ969_001735</name>
</gene>
<accession>A0A840NK73</accession>